<evidence type="ECO:0008006" key="3">
    <source>
        <dbReference type="Google" id="ProtNLM"/>
    </source>
</evidence>
<keyword evidence="2" id="KW-1185">Reference proteome</keyword>
<evidence type="ECO:0000313" key="2">
    <source>
        <dbReference type="Proteomes" id="UP000294682"/>
    </source>
</evidence>
<protein>
    <recommendedName>
        <fullName evidence="3">Phage tail protein</fullName>
    </recommendedName>
</protein>
<reference evidence="1 2" key="1">
    <citation type="submission" date="2019-03" db="EMBL/GenBank/DDBJ databases">
        <title>Genomic Encyclopedia of Type Strains, Phase IV (KMG-IV): sequencing the most valuable type-strain genomes for metagenomic binning, comparative biology and taxonomic classification.</title>
        <authorList>
            <person name="Goeker M."/>
        </authorList>
    </citation>
    <scope>NUCLEOTIDE SEQUENCE [LARGE SCALE GENOMIC DNA]</scope>
    <source>
        <strain evidence="1 2">DSM 100433</strain>
    </source>
</reference>
<proteinExistence type="predicted"/>
<accession>A0A9X8UJ41</accession>
<comment type="caution">
    <text evidence="1">The sequence shown here is derived from an EMBL/GenBank/DDBJ whole genome shotgun (WGS) entry which is preliminary data.</text>
</comment>
<gene>
    <name evidence="1" type="ORF">EDD78_10686</name>
</gene>
<dbReference type="AlphaFoldDB" id="A0A9X8UJ41"/>
<name>A0A9X8UJ41_9FIRM</name>
<dbReference type="Proteomes" id="UP000294682">
    <property type="component" value="Unassembled WGS sequence"/>
</dbReference>
<organism evidence="1 2">
    <name type="scientific">Harryflintia acetispora</name>
    <dbReference type="NCBI Taxonomy" id="1849041"/>
    <lineage>
        <taxon>Bacteria</taxon>
        <taxon>Bacillati</taxon>
        <taxon>Bacillota</taxon>
        <taxon>Clostridia</taxon>
        <taxon>Eubacteriales</taxon>
        <taxon>Oscillospiraceae</taxon>
        <taxon>Harryflintia</taxon>
    </lineage>
</organism>
<evidence type="ECO:0000313" key="1">
    <source>
        <dbReference type="EMBL" id="TCL43226.1"/>
    </source>
</evidence>
<dbReference type="EMBL" id="SLUK01000006">
    <property type="protein sequence ID" value="TCL43226.1"/>
    <property type="molecule type" value="Genomic_DNA"/>
</dbReference>
<sequence>MIFVDDKSIKVGGVVLPGLIKSLEISGEAIIDEQEVEGQTKKPKQATGYEDGKITLELILIDGPDKTAMEKLEIIQNRFRAPGQEKPEVYEIVNEHTAARGLKKVIFKALRHKAETKKEQIVATLEFLEYTAITITAQKATGTITDAGPLPAEQEELFDFYSLGPQPAEGGKLYNFNGDPMTYEEYMAARGAAPELPQGSPANDTASAAKFLETLKDMPY</sequence>
<dbReference type="RefSeq" id="WP_132084597.1">
    <property type="nucleotide sequence ID" value="NZ_SLUK01000006.1"/>
</dbReference>